<keyword evidence="2" id="KW-0732">Signal</keyword>
<comment type="caution">
    <text evidence="3">The sequence shown here is derived from an EMBL/GenBank/DDBJ whole genome shotgun (WGS) entry which is preliminary data.</text>
</comment>
<proteinExistence type="predicted"/>
<reference evidence="3" key="1">
    <citation type="submission" date="2019-04" db="EMBL/GenBank/DDBJ databases">
        <title>Evolution of Biomass-Degrading Anaerobic Consortia Revealed by Metagenomics.</title>
        <authorList>
            <person name="Peng X."/>
        </authorList>
    </citation>
    <scope>NUCLEOTIDE SEQUENCE</scope>
    <source>
        <strain evidence="3">SIG311</strain>
    </source>
</reference>
<feature type="compositionally biased region" description="Basic and acidic residues" evidence="1">
    <location>
        <begin position="39"/>
        <end position="100"/>
    </location>
</feature>
<evidence type="ECO:0000313" key="3">
    <source>
        <dbReference type="EMBL" id="MBE5920421.1"/>
    </source>
</evidence>
<accession>A0A927UB44</accession>
<dbReference type="Proteomes" id="UP000766246">
    <property type="component" value="Unassembled WGS sequence"/>
</dbReference>
<evidence type="ECO:0000256" key="2">
    <source>
        <dbReference type="SAM" id="SignalP"/>
    </source>
</evidence>
<dbReference type="PROSITE" id="PS51257">
    <property type="entry name" value="PROKAR_LIPOPROTEIN"/>
    <property type="match status" value="1"/>
</dbReference>
<feature type="signal peptide" evidence="2">
    <location>
        <begin position="1"/>
        <end position="25"/>
    </location>
</feature>
<protein>
    <submittedName>
        <fullName evidence="3">Uncharacterized protein</fullName>
    </submittedName>
</protein>
<feature type="chain" id="PRO_5037095561" evidence="2">
    <location>
        <begin position="26"/>
        <end position="195"/>
    </location>
</feature>
<evidence type="ECO:0000313" key="4">
    <source>
        <dbReference type="Proteomes" id="UP000766246"/>
    </source>
</evidence>
<name>A0A927UB44_9FIRM</name>
<dbReference type="AlphaFoldDB" id="A0A927UB44"/>
<gene>
    <name evidence="3" type="ORF">E7272_11345</name>
</gene>
<dbReference type="EMBL" id="SVER01000032">
    <property type="protein sequence ID" value="MBE5920421.1"/>
    <property type="molecule type" value="Genomic_DNA"/>
</dbReference>
<organism evidence="3 4">
    <name type="scientific">Pseudobutyrivibrio ruminis</name>
    <dbReference type="NCBI Taxonomy" id="46206"/>
    <lineage>
        <taxon>Bacteria</taxon>
        <taxon>Bacillati</taxon>
        <taxon>Bacillota</taxon>
        <taxon>Clostridia</taxon>
        <taxon>Lachnospirales</taxon>
        <taxon>Lachnospiraceae</taxon>
        <taxon>Pseudobutyrivibrio</taxon>
    </lineage>
</organism>
<sequence length="195" mass="21797">MNKIKLLALLITLILSIAACGKAQDADEVGDSQAVGEAVTEKADDLKSEDKDASEEKTEDSTEKSNSEKTKTDESEQEKVELEKVEPGQDTTVDRFKDGDFTVPEIDDTGREYSHNTVIVMVKEGTEESQIQQICDAYNLEIKYSYDTISGYSLSSKKELTDKELNELIKSINEYNFVLSAEKDYVVNLDESEAR</sequence>
<evidence type="ECO:0000256" key="1">
    <source>
        <dbReference type="SAM" id="MobiDB-lite"/>
    </source>
</evidence>
<feature type="region of interest" description="Disordered" evidence="1">
    <location>
        <begin position="25"/>
        <end position="100"/>
    </location>
</feature>